<evidence type="ECO:0000313" key="1">
    <source>
        <dbReference type="EMBL" id="CEK55922.1"/>
    </source>
</evidence>
<dbReference type="AlphaFoldDB" id="A0A0B6YI98"/>
<reference evidence="1" key="1">
    <citation type="submission" date="2014-12" db="EMBL/GenBank/DDBJ databases">
        <title>Insight into the proteome of Arion vulgaris.</title>
        <authorList>
            <person name="Aradska J."/>
            <person name="Bulat T."/>
            <person name="Smidak R."/>
            <person name="Sarate P."/>
            <person name="Gangsoo J."/>
            <person name="Sialana F."/>
            <person name="Bilban M."/>
            <person name="Lubec G."/>
        </authorList>
    </citation>
    <scope>NUCLEOTIDE SEQUENCE</scope>
    <source>
        <tissue evidence="1">Skin</tissue>
    </source>
</reference>
<organism evidence="1">
    <name type="scientific">Arion vulgaris</name>
    <dbReference type="NCBI Taxonomy" id="1028688"/>
    <lineage>
        <taxon>Eukaryota</taxon>
        <taxon>Metazoa</taxon>
        <taxon>Spiralia</taxon>
        <taxon>Lophotrochozoa</taxon>
        <taxon>Mollusca</taxon>
        <taxon>Gastropoda</taxon>
        <taxon>Heterobranchia</taxon>
        <taxon>Euthyneura</taxon>
        <taxon>Panpulmonata</taxon>
        <taxon>Eupulmonata</taxon>
        <taxon>Stylommatophora</taxon>
        <taxon>Helicina</taxon>
        <taxon>Arionoidea</taxon>
        <taxon>Arionidae</taxon>
        <taxon>Arion</taxon>
    </lineage>
</organism>
<feature type="non-terminal residue" evidence="1">
    <location>
        <position position="1"/>
    </location>
</feature>
<gene>
    <name evidence="1" type="primary">ORF26370</name>
</gene>
<feature type="non-terminal residue" evidence="1">
    <location>
        <position position="80"/>
    </location>
</feature>
<sequence>VETNHISHIDDDFNYVEIRDMRDSLIDVSKISVIDNMPDVYFAHNTQMLNTAPDSSQHLGLISQHVDSSETKPRVCTKLT</sequence>
<dbReference type="EMBL" id="HACG01009057">
    <property type="protein sequence ID" value="CEK55922.1"/>
    <property type="molecule type" value="Transcribed_RNA"/>
</dbReference>
<name>A0A0B6YI98_9EUPU</name>
<proteinExistence type="predicted"/>
<accession>A0A0B6YI98</accession>
<protein>
    <submittedName>
        <fullName evidence="1">Uncharacterized protein</fullName>
    </submittedName>
</protein>